<dbReference type="RefSeq" id="WP_244619626.1">
    <property type="nucleotide sequence ID" value="NZ_BJYZ01000023.1"/>
</dbReference>
<dbReference type="InterPro" id="IPR002636">
    <property type="entry name" value="DUF29"/>
</dbReference>
<comment type="caution">
    <text evidence="1">The sequence shown here is derived from an EMBL/GenBank/DDBJ whole genome shotgun (WGS) entry which is preliminary data.</text>
</comment>
<organism evidence="1 2">
    <name type="scientific">Skermanella aerolata</name>
    <dbReference type="NCBI Taxonomy" id="393310"/>
    <lineage>
        <taxon>Bacteria</taxon>
        <taxon>Pseudomonadati</taxon>
        <taxon>Pseudomonadota</taxon>
        <taxon>Alphaproteobacteria</taxon>
        <taxon>Rhodospirillales</taxon>
        <taxon>Azospirillaceae</taxon>
        <taxon>Skermanella</taxon>
    </lineage>
</organism>
<dbReference type="EMBL" id="BJYZ01000023">
    <property type="protein sequence ID" value="GEO40700.1"/>
    <property type="molecule type" value="Genomic_DNA"/>
</dbReference>
<gene>
    <name evidence="1" type="ORF">SAE02_48480</name>
</gene>
<dbReference type="Pfam" id="PF01724">
    <property type="entry name" value="DUF29"/>
    <property type="match status" value="1"/>
</dbReference>
<name>A0A512DWX8_9PROT</name>
<evidence type="ECO:0000313" key="1">
    <source>
        <dbReference type="EMBL" id="GEO40700.1"/>
    </source>
</evidence>
<protein>
    <recommendedName>
        <fullName evidence="3">DUF29 domain-containing protein</fullName>
    </recommendedName>
</protein>
<dbReference type="PANTHER" id="PTHR34235:SF4">
    <property type="entry name" value="SLR0291 PROTEIN"/>
    <property type="match status" value="1"/>
</dbReference>
<reference evidence="1 2" key="1">
    <citation type="submission" date="2019-07" db="EMBL/GenBank/DDBJ databases">
        <title>Whole genome shotgun sequence of Skermanella aerolata NBRC 106429.</title>
        <authorList>
            <person name="Hosoyama A."/>
            <person name="Uohara A."/>
            <person name="Ohji S."/>
            <person name="Ichikawa N."/>
        </authorList>
    </citation>
    <scope>NUCLEOTIDE SEQUENCE [LARGE SCALE GENOMIC DNA]</scope>
    <source>
        <strain evidence="1 2">NBRC 106429</strain>
    </source>
</reference>
<dbReference type="AlphaFoldDB" id="A0A512DWX8"/>
<dbReference type="Gene3D" id="1.20.1220.20">
    <property type="entry name" value="Uncharcterised protein PF01724"/>
    <property type="match status" value="1"/>
</dbReference>
<dbReference type="Proteomes" id="UP000321523">
    <property type="component" value="Unassembled WGS sequence"/>
</dbReference>
<dbReference type="PANTHER" id="PTHR34235">
    <property type="entry name" value="SLR1203 PROTEIN-RELATED"/>
    <property type="match status" value="1"/>
</dbReference>
<keyword evidence="2" id="KW-1185">Reference proteome</keyword>
<accession>A0A512DWX8</accession>
<proteinExistence type="predicted"/>
<sequence length="133" mass="15098">MADPPTLYDHDFFAWTQDQAAALRRAQRDRIDAPLDWEHLADELEQLGGLIKDSIRCDLAAVIEHLLKLEHSPDTGSWTKWRASVRKARRHLNDKIASHPSLLSYPQIILTDAWLDGCDDALQDDCMVEAALP</sequence>
<evidence type="ECO:0008006" key="3">
    <source>
        <dbReference type="Google" id="ProtNLM"/>
    </source>
</evidence>
<evidence type="ECO:0000313" key="2">
    <source>
        <dbReference type="Proteomes" id="UP000321523"/>
    </source>
</evidence>